<dbReference type="NCBIfam" id="TIGR00466">
    <property type="entry name" value="kdsB"/>
    <property type="match status" value="1"/>
</dbReference>
<comment type="catalytic activity">
    <reaction evidence="4">
        <text>3-deoxy-alpha-D-manno-oct-2-ulosonate + CTP = CMP-3-deoxy-beta-D-manno-octulosonate + diphosphate</text>
        <dbReference type="Rhea" id="RHEA:23448"/>
        <dbReference type="ChEBI" id="CHEBI:33019"/>
        <dbReference type="ChEBI" id="CHEBI:37563"/>
        <dbReference type="ChEBI" id="CHEBI:85986"/>
        <dbReference type="ChEBI" id="CHEBI:85987"/>
        <dbReference type="EC" id="2.7.7.38"/>
    </reaction>
</comment>
<dbReference type="UniPathway" id="UPA00358">
    <property type="reaction ID" value="UER00476"/>
</dbReference>
<dbReference type="Pfam" id="PF02348">
    <property type="entry name" value="CTP_transf_3"/>
    <property type="match status" value="1"/>
</dbReference>
<organism evidence="5 6">
    <name type="scientific">Ereboglobus luteus</name>
    <dbReference type="NCBI Taxonomy" id="1796921"/>
    <lineage>
        <taxon>Bacteria</taxon>
        <taxon>Pseudomonadati</taxon>
        <taxon>Verrucomicrobiota</taxon>
        <taxon>Opitutia</taxon>
        <taxon>Opitutales</taxon>
        <taxon>Opitutaceae</taxon>
        <taxon>Ereboglobus</taxon>
    </lineage>
</organism>
<dbReference type="GO" id="GO:0008690">
    <property type="term" value="F:3-deoxy-manno-octulosonate cytidylyltransferase activity"/>
    <property type="evidence" value="ECO:0007669"/>
    <property type="project" value="UniProtKB-UniRule"/>
</dbReference>
<dbReference type="InterPro" id="IPR003329">
    <property type="entry name" value="Cytidylyl_trans"/>
</dbReference>
<keyword evidence="2 4" id="KW-0548">Nucleotidyltransferase</keyword>
<dbReference type="RefSeq" id="WP_108824306.1">
    <property type="nucleotide sequence ID" value="NZ_CP023004.1"/>
</dbReference>
<keyword evidence="1 4" id="KW-0808">Transferase</keyword>
<dbReference type="InterPro" id="IPR029044">
    <property type="entry name" value="Nucleotide-diphossugar_trans"/>
</dbReference>
<keyword evidence="6" id="KW-1185">Reference proteome</keyword>
<dbReference type="PANTHER" id="PTHR42866:SF2">
    <property type="entry name" value="3-DEOXY-MANNO-OCTULOSONATE CYTIDYLYLTRANSFERASE, MITOCHONDRIAL"/>
    <property type="match status" value="1"/>
</dbReference>
<protein>
    <recommendedName>
        <fullName evidence="4">3-deoxy-manno-octulosonate cytidylyltransferase</fullName>
        <ecNumber evidence="4">2.7.7.38</ecNumber>
    </recommendedName>
    <alternativeName>
        <fullName evidence="4">CMP-2-keto-3-deoxyoctulosonic acid synthase</fullName>
        <shortName evidence="4">CKS</shortName>
        <shortName evidence="4">CMP-KDO synthase</shortName>
    </alternativeName>
</protein>
<dbReference type="HAMAP" id="MF_00057">
    <property type="entry name" value="KdsB"/>
    <property type="match status" value="1"/>
</dbReference>
<dbReference type="InterPro" id="IPR004528">
    <property type="entry name" value="KdsB"/>
</dbReference>
<dbReference type="OrthoDB" id="9815559at2"/>
<evidence type="ECO:0000256" key="1">
    <source>
        <dbReference type="ARBA" id="ARBA00022679"/>
    </source>
</evidence>
<proteinExistence type="inferred from homology"/>
<dbReference type="EMBL" id="CP023004">
    <property type="protein sequence ID" value="AWI08497.1"/>
    <property type="molecule type" value="Genomic_DNA"/>
</dbReference>
<dbReference type="GO" id="GO:0033468">
    <property type="term" value="P:CMP-keto-3-deoxy-D-manno-octulosonic acid biosynthetic process"/>
    <property type="evidence" value="ECO:0007669"/>
    <property type="project" value="UniProtKB-UniRule"/>
</dbReference>
<dbReference type="GO" id="GO:0009103">
    <property type="term" value="P:lipopolysaccharide biosynthetic process"/>
    <property type="evidence" value="ECO:0007669"/>
    <property type="project" value="UniProtKB-UniRule"/>
</dbReference>
<comment type="similarity">
    <text evidence="4">Belongs to the KdsB family.</text>
</comment>
<evidence type="ECO:0000256" key="4">
    <source>
        <dbReference type="HAMAP-Rule" id="MF_00057"/>
    </source>
</evidence>
<dbReference type="Gene3D" id="3.90.550.10">
    <property type="entry name" value="Spore Coat Polysaccharide Biosynthesis Protein SpsA, Chain A"/>
    <property type="match status" value="1"/>
</dbReference>
<dbReference type="NCBIfam" id="NF003952">
    <property type="entry name" value="PRK05450.1-5"/>
    <property type="match status" value="1"/>
</dbReference>
<dbReference type="GO" id="GO:0005829">
    <property type="term" value="C:cytosol"/>
    <property type="evidence" value="ECO:0007669"/>
    <property type="project" value="TreeGrafter"/>
</dbReference>
<reference evidence="5 6" key="1">
    <citation type="journal article" date="2018" name="Syst. Appl. Microbiol.">
        <title>Ereboglobus luteus gen. nov. sp. nov. from cockroach guts, and new insights into the oxygen relationship of the genera Opitutus and Didymococcus (Verrucomicrobia: Opitutaceae).</title>
        <authorList>
            <person name="Tegtmeier D."/>
            <person name="Belitz A."/>
            <person name="Radek R."/>
            <person name="Heimerl T."/>
            <person name="Brune A."/>
        </authorList>
    </citation>
    <scope>NUCLEOTIDE SEQUENCE [LARGE SCALE GENOMIC DNA]</scope>
    <source>
        <strain evidence="5 6">Ho45</strain>
    </source>
</reference>
<dbReference type="KEGG" id="elut:CKA38_03845"/>
<accession>A0A2U8E0W5</accession>
<evidence type="ECO:0000313" key="6">
    <source>
        <dbReference type="Proteomes" id="UP000244896"/>
    </source>
</evidence>
<comment type="pathway">
    <text evidence="4">Nucleotide-sugar biosynthesis; CMP-3-deoxy-D-manno-octulosonate biosynthesis; CMP-3-deoxy-D-manno-octulosonate from 3-deoxy-D-manno-octulosonate and CTP: step 1/1.</text>
</comment>
<dbReference type="PANTHER" id="PTHR42866">
    <property type="entry name" value="3-DEOXY-MANNO-OCTULOSONATE CYTIDYLYLTRANSFERASE"/>
    <property type="match status" value="1"/>
</dbReference>
<evidence type="ECO:0000313" key="5">
    <source>
        <dbReference type="EMBL" id="AWI08497.1"/>
    </source>
</evidence>
<dbReference type="CDD" id="cd02517">
    <property type="entry name" value="CMP-KDO-Synthetase"/>
    <property type="match status" value="1"/>
</dbReference>
<dbReference type="EC" id="2.7.7.38" evidence="4"/>
<name>A0A2U8E0W5_9BACT</name>
<dbReference type="SUPFAM" id="SSF53448">
    <property type="entry name" value="Nucleotide-diphospho-sugar transferases"/>
    <property type="match status" value="1"/>
</dbReference>
<keyword evidence="3 4" id="KW-0448">Lipopolysaccharide biosynthesis</keyword>
<dbReference type="Proteomes" id="UP000244896">
    <property type="component" value="Chromosome"/>
</dbReference>
<comment type="subcellular location">
    <subcellularLocation>
        <location evidence="4">Cytoplasm</location>
    </subcellularLocation>
</comment>
<gene>
    <name evidence="4 5" type="primary">kdsB</name>
    <name evidence="5" type="ORF">CKA38_03845</name>
</gene>
<sequence>MFPDVAIIVPCRLESTRFPRKLLHEIKRKPLILWVAERIASEAPELPLFFAVDDPLLTKPLETSGFKTILTSVEHQSGTDRIAEANTTVRAKRIVNVQADEPLVTGAQIRTLAELIAGPVDMATLATPFTRAADFANPNQVKVVVRNDGRALYFSRSPMPYARDRAGQVDDAWVAANPCYRHLGLYAYKAELLERFATLPPGRMEQIEKLEQLRVLENGYEIAVGFTKDASIGVDTPEDAEKFEQVLG</sequence>
<evidence type="ECO:0000256" key="2">
    <source>
        <dbReference type="ARBA" id="ARBA00022695"/>
    </source>
</evidence>
<comment type="function">
    <text evidence="4">Activates KDO (a required 8-carbon sugar) for incorporation into bacterial lipopolysaccharide in Gram-negative bacteria.</text>
</comment>
<evidence type="ECO:0000256" key="3">
    <source>
        <dbReference type="ARBA" id="ARBA00022985"/>
    </source>
</evidence>
<dbReference type="AlphaFoldDB" id="A0A2U8E0W5"/>
<keyword evidence="4" id="KW-0963">Cytoplasm</keyword>